<keyword evidence="3" id="KW-1185">Reference proteome</keyword>
<comment type="caution">
    <text evidence="2">The sequence shown here is derived from an EMBL/GenBank/DDBJ whole genome shotgun (WGS) entry which is preliminary data.</text>
</comment>
<dbReference type="OrthoDB" id="9786422at2"/>
<gene>
    <name evidence="2" type="ORF">C900_04061</name>
</gene>
<organism evidence="2 3">
    <name type="scientific">Fulvivirga imtechensis AK7</name>
    <dbReference type="NCBI Taxonomy" id="1237149"/>
    <lineage>
        <taxon>Bacteria</taxon>
        <taxon>Pseudomonadati</taxon>
        <taxon>Bacteroidota</taxon>
        <taxon>Cytophagia</taxon>
        <taxon>Cytophagales</taxon>
        <taxon>Fulvivirgaceae</taxon>
        <taxon>Fulvivirga</taxon>
    </lineage>
</organism>
<dbReference type="SUPFAM" id="SSF55729">
    <property type="entry name" value="Acyl-CoA N-acyltransferases (Nat)"/>
    <property type="match status" value="1"/>
</dbReference>
<evidence type="ECO:0000259" key="1">
    <source>
        <dbReference type="Pfam" id="PF13480"/>
    </source>
</evidence>
<protein>
    <recommendedName>
        <fullName evidence="1">BioF2-like acetyltransferase domain-containing protein</fullName>
    </recommendedName>
</protein>
<dbReference type="STRING" id="1237149.C900_04061"/>
<feature type="domain" description="BioF2-like acetyltransferase" evidence="1">
    <location>
        <begin position="150"/>
        <end position="277"/>
    </location>
</feature>
<dbReference type="Gene3D" id="3.40.630.30">
    <property type="match status" value="1"/>
</dbReference>
<dbReference type="Proteomes" id="UP000011135">
    <property type="component" value="Unassembled WGS sequence"/>
</dbReference>
<proteinExistence type="predicted"/>
<sequence>MMQESYSFQVLQYPFAHSYKNSALYNTEKFLGNYPTDAFYRLVMIKNNTTYAQVNLHIRQNEALNAVFSGFGGIEHELSDEMLQWFIQKLLDWCSEQQVLLLKLKLPAPFYVSNAIQTERILTDNRFEVLSDELNQHIVVSSEAYQAIIRKNERKRLRKCREAGFKFKQLSPGQLQEAYELIKDNRLRRGFPVTMTFEALDKMYHNLPENYLLFGVYDKDRLIATAVSIRVSNEVLYNFYHGDAADYRSYSPVVMLLDGVYAYCQEKKIKYLDLGISSVNGEVNEGLLRFKRNCGCRTTSKKVMIRHLQE</sequence>
<dbReference type="eggNOG" id="COG5653">
    <property type="taxonomic scope" value="Bacteria"/>
</dbReference>
<name>L8JN58_9BACT</name>
<evidence type="ECO:0000313" key="2">
    <source>
        <dbReference type="EMBL" id="ELR70376.1"/>
    </source>
</evidence>
<dbReference type="AlphaFoldDB" id="L8JN58"/>
<dbReference type="EMBL" id="AMZN01000055">
    <property type="protein sequence ID" value="ELR70376.1"/>
    <property type="molecule type" value="Genomic_DNA"/>
</dbReference>
<reference evidence="2 3" key="1">
    <citation type="submission" date="2012-12" db="EMBL/GenBank/DDBJ databases">
        <title>Genome assembly of Fulvivirga imtechensis AK7.</title>
        <authorList>
            <person name="Nupur N."/>
            <person name="Khatri I."/>
            <person name="Kumar R."/>
            <person name="Subramanian S."/>
            <person name="Pinnaka A."/>
        </authorList>
    </citation>
    <scope>NUCLEOTIDE SEQUENCE [LARGE SCALE GENOMIC DNA]</scope>
    <source>
        <strain evidence="2 3">AK7</strain>
    </source>
</reference>
<dbReference type="InterPro" id="IPR016181">
    <property type="entry name" value="Acyl_CoA_acyltransferase"/>
</dbReference>
<dbReference type="PATRIC" id="fig|1237149.3.peg.3824"/>
<dbReference type="InterPro" id="IPR038740">
    <property type="entry name" value="BioF2-like_GNAT_dom"/>
</dbReference>
<dbReference type="RefSeq" id="WP_009581479.1">
    <property type="nucleotide sequence ID" value="NZ_AMZN01000055.1"/>
</dbReference>
<dbReference type="Pfam" id="PF13480">
    <property type="entry name" value="Acetyltransf_6"/>
    <property type="match status" value="1"/>
</dbReference>
<accession>L8JN58</accession>
<evidence type="ECO:0000313" key="3">
    <source>
        <dbReference type="Proteomes" id="UP000011135"/>
    </source>
</evidence>